<evidence type="ECO:0000313" key="1">
    <source>
        <dbReference type="EMBL" id="CAG7895078.1"/>
    </source>
</evidence>
<dbReference type="Proteomes" id="UP000694005">
    <property type="component" value="Chromosome A02"/>
</dbReference>
<sequence>VFLVRPVSLSCGGFQGLISVRYGFSVAVRVRGGESSALSTTASSFGGGTFRACLFQGHGLGLPPVHFDSSSTWCERVRSVAKEAVCSWRRRIRRAARAVLDNLDL</sequence>
<dbReference type="EMBL" id="LS974618">
    <property type="protein sequence ID" value="CAG7895078.1"/>
    <property type="molecule type" value="Genomic_DNA"/>
</dbReference>
<gene>
    <name evidence="2" type="ORF">BRAA02T08267Z</name>
    <name evidence="1" type="ORF">BRAPAZ1V2_A02P40300.2</name>
</gene>
<proteinExistence type="predicted"/>
<dbReference type="EMBL" id="LR031573">
    <property type="protein sequence ID" value="VDC91324.1"/>
    <property type="molecule type" value="Genomic_DNA"/>
</dbReference>
<organism evidence="2">
    <name type="scientific">Brassica campestris</name>
    <name type="common">Field mustard</name>
    <dbReference type="NCBI Taxonomy" id="3711"/>
    <lineage>
        <taxon>Eukaryota</taxon>
        <taxon>Viridiplantae</taxon>
        <taxon>Streptophyta</taxon>
        <taxon>Embryophyta</taxon>
        <taxon>Tracheophyta</taxon>
        <taxon>Spermatophyta</taxon>
        <taxon>Magnoliopsida</taxon>
        <taxon>eudicotyledons</taxon>
        <taxon>Gunneridae</taxon>
        <taxon>Pentapetalae</taxon>
        <taxon>rosids</taxon>
        <taxon>malvids</taxon>
        <taxon>Brassicales</taxon>
        <taxon>Brassicaceae</taxon>
        <taxon>Brassiceae</taxon>
        <taxon>Brassica</taxon>
    </lineage>
</organism>
<reference evidence="2" key="1">
    <citation type="submission" date="2018-11" db="EMBL/GenBank/DDBJ databases">
        <authorList>
            <consortium name="Genoscope - CEA"/>
            <person name="William W."/>
        </authorList>
    </citation>
    <scope>NUCLEOTIDE SEQUENCE</scope>
</reference>
<accession>A0A3P6AWE2</accession>
<protein>
    <submittedName>
        <fullName evidence="1">Uncharacterized protein</fullName>
    </submittedName>
</protein>
<name>A0A3P6AWE2_BRACM</name>
<dbReference type="AlphaFoldDB" id="A0A3P6AWE2"/>
<dbReference type="Gramene" id="A02p40300.2_BraZ1">
    <property type="protein sequence ID" value="A02p40300.2_BraZ1.CDS"/>
    <property type="gene ID" value="A02g40300.2_BraZ1"/>
</dbReference>
<evidence type="ECO:0000313" key="2">
    <source>
        <dbReference type="EMBL" id="VDC91324.1"/>
    </source>
</evidence>
<feature type="non-terminal residue" evidence="2">
    <location>
        <position position="1"/>
    </location>
</feature>